<evidence type="ECO:0000256" key="5">
    <source>
        <dbReference type="ARBA" id="ARBA00022679"/>
    </source>
</evidence>
<dbReference type="InterPro" id="IPR040442">
    <property type="entry name" value="Pyrv_kinase-like_dom_sf"/>
</dbReference>
<dbReference type="EC" id="2.7.1.40" evidence="4 13"/>
<dbReference type="InterPro" id="IPR001697">
    <property type="entry name" value="Pyr_Knase"/>
</dbReference>
<evidence type="ECO:0000256" key="13">
    <source>
        <dbReference type="RuleBase" id="RU000504"/>
    </source>
</evidence>
<gene>
    <name evidence="16" type="primary">PYKII</name>
    <name evidence="16" type="ORF">IE077_004360</name>
</gene>
<keyword evidence="8 13" id="KW-0418">Kinase</keyword>
<evidence type="ECO:0000256" key="2">
    <source>
        <dbReference type="ARBA" id="ARBA00004997"/>
    </source>
</evidence>
<dbReference type="PANTHER" id="PTHR11817">
    <property type="entry name" value="PYRUVATE KINASE"/>
    <property type="match status" value="1"/>
</dbReference>
<protein>
    <recommendedName>
        <fullName evidence="4 13">Pyruvate kinase</fullName>
        <ecNumber evidence="4 13">2.7.1.40</ecNumber>
    </recommendedName>
</protein>
<comment type="caution">
    <text evidence="16">The sequence shown here is derived from an EMBL/GenBank/DDBJ whole genome shotgun (WGS) entry which is preliminary data.</text>
</comment>
<dbReference type="Pfam" id="PF00224">
    <property type="entry name" value="PK"/>
    <property type="match status" value="1"/>
</dbReference>
<keyword evidence="11 13" id="KW-0324">Glycolysis</keyword>
<evidence type="ECO:0000256" key="11">
    <source>
        <dbReference type="ARBA" id="ARBA00023152"/>
    </source>
</evidence>
<keyword evidence="17" id="KW-1185">Reference proteome</keyword>
<proteinExistence type="inferred from homology"/>
<evidence type="ECO:0000256" key="10">
    <source>
        <dbReference type="ARBA" id="ARBA00022842"/>
    </source>
</evidence>
<feature type="domain" description="Pyruvate kinase barrel" evidence="14">
    <location>
        <begin position="175"/>
        <end position="492"/>
    </location>
</feature>
<keyword evidence="9" id="KW-0067">ATP-binding</keyword>
<evidence type="ECO:0000313" key="16">
    <source>
        <dbReference type="EMBL" id="KAF8818137.1"/>
    </source>
</evidence>
<reference evidence="16 17" key="1">
    <citation type="journal article" date="2020" name="bioRxiv">
        <title>Metabolic contributions of an alphaproteobacterial endosymbiont in the apicomplexan Cardiosporidium cionae.</title>
        <authorList>
            <person name="Hunter E.S."/>
            <person name="Paight C.J."/>
            <person name="Lane C.E."/>
        </authorList>
    </citation>
    <scope>NUCLEOTIDE SEQUENCE [LARGE SCALE GENOMIC DNA]</scope>
    <source>
        <strain evidence="16">ESH_2018</strain>
    </source>
</reference>
<dbReference type="PRINTS" id="PR01050">
    <property type="entry name" value="PYRUVTKNASE"/>
</dbReference>
<evidence type="ECO:0000256" key="7">
    <source>
        <dbReference type="ARBA" id="ARBA00022741"/>
    </source>
</evidence>
<dbReference type="EMBL" id="JADAQX010001102">
    <property type="protein sequence ID" value="KAF8818137.1"/>
    <property type="molecule type" value="Genomic_DNA"/>
</dbReference>
<comment type="similarity">
    <text evidence="3 13">Belongs to the pyruvate kinase family.</text>
</comment>
<name>A0ABQ7J4K2_9APIC</name>
<dbReference type="Gene3D" id="2.40.33.10">
    <property type="entry name" value="PK beta-barrel domain-like"/>
    <property type="match status" value="1"/>
</dbReference>
<evidence type="ECO:0000313" key="17">
    <source>
        <dbReference type="Proteomes" id="UP000823046"/>
    </source>
</evidence>
<evidence type="ECO:0000256" key="1">
    <source>
        <dbReference type="ARBA" id="ARBA00001958"/>
    </source>
</evidence>
<keyword evidence="5 13" id="KW-0808">Transferase</keyword>
<accession>A0ABQ7J4K2</accession>
<dbReference type="Gene3D" id="3.20.20.60">
    <property type="entry name" value="Phosphoenolpyruvate-binding domains"/>
    <property type="match status" value="1"/>
</dbReference>
<dbReference type="InterPro" id="IPR015813">
    <property type="entry name" value="Pyrv/PenolPyrv_kinase-like_dom"/>
</dbReference>
<dbReference type="Gene3D" id="3.40.1380.20">
    <property type="entry name" value="Pyruvate kinase, C-terminal domain"/>
    <property type="match status" value="1"/>
</dbReference>
<sequence length="652" mass="71277">MEYVSGNIMSPTVIPRRFPLVLETSARISSKKKLIKHSYNIPPEQWATLKSGLTVFSNPPLFFISPRQHSVMRDYSKSRFYFTLRLPKPALCSTSPTIQHVSPLLSSENRLGTDGHSFIALADMQDPVISLVKHTPIKKITRIAPNVNANVNASSHSLLQASTKDGSLRQRWKYTRTKQIATLGPSSFSAETIEALFLNGVDIFRLNFSHGLWAEKARAIRMIREVEKKWKHPIAIMADLQGPKLRIDKFKDGKAFLEKGHTFRLDMEEALGDSTRVQLKHPEILESLSIGDIVLLDDGKLRLIVSHVEKGIVDCLIALGGDISDNKGINVPSDTISISALSSKDKKDALFAKSLGVDIIALSFVQKPEDVQELRNLVGSDIDIIAKIEKPSAVACIEAILSVSDGAMIARGDLGVEMNLEEVPVVQKRLVNICRRMGKPVIVATQMLASMEFNLSPTRAEASDVATAIYDGADAVMLSGETAAGLFPIESVKMQRRIIESVEKDSYYWKLHDVSIVEGDDTAMDAISSVAKNVAKIVNAKAIVSFSVRGDTVSKISASRPHSPLMALTPTIGIARKLQLFWGVYPVVTPAMKNQAIETLFKKGCELAIEEGIVDSDSDYVVITAGLPLGTAGATNLLHVCRVSLGKDSSSK</sequence>
<evidence type="ECO:0000256" key="9">
    <source>
        <dbReference type="ARBA" id="ARBA00022840"/>
    </source>
</evidence>
<evidence type="ECO:0000259" key="15">
    <source>
        <dbReference type="Pfam" id="PF02887"/>
    </source>
</evidence>
<dbReference type="InterPro" id="IPR015806">
    <property type="entry name" value="Pyrv_Knase_insert_dom_sf"/>
</dbReference>
<dbReference type="SUPFAM" id="SSF51621">
    <property type="entry name" value="Phosphoenolpyruvate/pyruvate domain"/>
    <property type="match status" value="1"/>
</dbReference>
<organism evidence="16 17">
    <name type="scientific">Cardiosporidium cionae</name>
    <dbReference type="NCBI Taxonomy" id="476202"/>
    <lineage>
        <taxon>Eukaryota</taxon>
        <taxon>Sar</taxon>
        <taxon>Alveolata</taxon>
        <taxon>Apicomplexa</taxon>
        <taxon>Aconoidasida</taxon>
        <taxon>Nephromycida</taxon>
        <taxon>Cardiosporidium</taxon>
    </lineage>
</organism>
<dbReference type="GO" id="GO:0016301">
    <property type="term" value="F:kinase activity"/>
    <property type="evidence" value="ECO:0007669"/>
    <property type="project" value="UniProtKB-KW"/>
</dbReference>
<dbReference type="NCBIfam" id="TIGR01064">
    <property type="entry name" value="pyruv_kin"/>
    <property type="match status" value="1"/>
</dbReference>
<dbReference type="NCBIfam" id="NF004978">
    <property type="entry name" value="PRK06354.1"/>
    <property type="match status" value="1"/>
</dbReference>
<dbReference type="PROSITE" id="PS00110">
    <property type="entry name" value="PYRUVATE_KINASE"/>
    <property type="match status" value="1"/>
</dbReference>
<evidence type="ECO:0000256" key="3">
    <source>
        <dbReference type="ARBA" id="ARBA00008663"/>
    </source>
</evidence>
<keyword evidence="10 13" id="KW-0460">Magnesium</keyword>
<comment type="cofactor">
    <cofactor evidence="1">
        <name>K(+)</name>
        <dbReference type="ChEBI" id="CHEBI:29103"/>
    </cofactor>
</comment>
<feature type="domain" description="Pyruvate kinase C-terminal" evidence="15">
    <location>
        <begin position="525"/>
        <end position="640"/>
    </location>
</feature>
<dbReference type="SUPFAM" id="SSF52935">
    <property type="entry name" value="PK C-terminal domain-like"/>
    <property type="match status" value="1"/>
</dbReference>
<evidence type="ECO:0000256" key="6">
    <source>
        <dbReference type="ARBA" id="ARBA00022723"/>
    </source>
</evidence>
<comment type="catalytic activity">
    <reaction evidence="13">
        <text>pyruvate + ATP = phosphoenolpyruvate + ADP + H(+)</text>
        <dbReference type="Rhea" id="RHEA:18157"/>
        <dbReference type="ChEBI" id="CHEBI:15361"/>
        <dbReference type="ChEBI" id="CHEBI:15378"/>
        <dbReference type="ChEBI" id="CHEBI:30616"/>
        <dbReference type="ChEBI" id="CHEBI:58702"/>
        <dbReference type="ChEBI" id="CHEBI:456216"/>
        <dbReference type="EC" id="2.7.1.40"/>
    </reaction>
</comment>
<evidence type="ECO:0000256" key="12">
    <source>
        <dbReference type="ARBA" id="ARBA00023317"/>
    </source>
</evidence>
<dbReference type="InterPro" id="IPR011037">
    <property type="entry name" value="Pyrv_Knase-like_insert_dom_sf"/>
</dbReference>
<dbReference type="InterPro" id="IPR018209">
    <property type="entry name" value="Pyrv_Knase_AS"/>
</dbReference>
<comment type="pathway">
    <text evidence="2 13">Carbohydrate degradation; glycolysis; pyruvate from D-glyceraldehyde 3-phosphate: step 5/5.</text>
</comment>
<keyword evidence="12 16" id="KW-0670">Pyruvate</keyword>
<dbReference type="InterPro" id="IPR036918">
    <property type="entry name" value="Pyrv_Knase_C_sf"/>
</dbReference>
<evidence type="ECO:0000256" key="4">
    <source>
        <dbReference type="ARBA" id="ARBA00012142"/>
    </source>
</evidence>
<dbReference type="NCBIfam" id="NF004491">
    <property type="entry name" value="PRK05826.1"/>
    <property type="match status" value="1"/>
</dbReference>
<evidence type="ECO:0000256" key="8">
    <source>
        <dbReference type="ARBA" id="ARBA00022777"/>
    </source>
</evidence>
<dbReference type="InterPro" id="IPR015795">
    <property type="entry name" value="Pyrv_Knase_C"/>
</dbReference>
<keyword evidence="7" id="KW-0547">Nucleotide-binding</keyword>
<dbReference type="Pfam" id="PF02887">
    <property type="entry name" value="PK_C"/>
    <property type="match status" value="1"/>
</dbReference>
<dbReference type="InterPro" id="IPR015793">
    <property type="entry name" value="Pyrv_Knase_brl"/>
</dbReference>
<dbReference type="Proteomes" id="UP000823046">
    <property type="component" value="Unassembled WGS sequence"/>
</dbReference>
<keyword evidence="6" id="KW-0479">Metal-binding</keyword>
<evidence type="ECO:0000259" key="14">
    <source>
        <dbReference type="Pfam" id="PF00224"/>
    </source>
</evidence>
<dbReference type="SUPFAM" id="SSF50800">
    <property type="entry name" value="PK beta-barrel domain-like"/>
    <property type="match status" value="1"/>
</dbReference>